<feature type="transmembrane region" description="Helical" evidence="2">
    <location>
        <begin position="170"/>
        <end position="193"/>
    </location>
</feature>
<keyword evidence="2" id="KW-1133">Transmembrane helix</keyword>
<keyword evidence="4" id="KW-1185">Reference proteome</keyword>
<evidence type="ECO:0000256" key="1">
    <source>
        <dbReference type="SAM" id="MobiDB-lite"/>
    </source>
</evidence>
<comment type="caution">
    <text evidence="3">The sequence shown here is derived from an EMBL/GenBank/DDBJ whole genome shotgun (WGS) entry which is preliminary data.</text>
</comment>
<protein>
    <recommendedName>
        <fullName evidence="5">TIGR01906 family membrane protein</fullName>
    </recommendedName>
</protein>
<evidence type="ECO:0000313" key="4">
    <source>
        <dbReference type="Proteomes" id="UP001500984"/>
    </source>
</evidence>
<feature type="compositionally biased region" description="Low complexity" evidence="1">
    <location>
        <begin position="96"/>
        <end position="130"/>
    </location>
</feature>
<accession>A0ABP5HWL7</accession>
<feature type="transmembrane region" description="Helical" evidence="2">
    <location>
        <begin position="265"/>
        <end position="287"/>
    </location>
</feature>
<dbReference type="EMBL" id="BAAAPZ010000001">
    <property type="protein sequence ID" value="GAA2087074.1"/>
    <property type="molecule type" value="Genomic_DNA"/>
</dbReference>
<gene>
    <name evidence="3" type="ORF">GCM10009823_01250</name>
</gene>
<feature type="transmembrane region" description="Helical" evidence="2">
    <location>
        <begin position="359"/>
        <end position="380"/>
    </location>
</feature>
<organism evidence="3 4">
    <name type="scientific">Brevibacterium salitolerans</name>
    <dbReference type="NCBI Taxonomy" id="1403566"/>
    <lineage>
        <taxon>Bacteria</taxon>
        <taxon>Bacillati</taxon>
        <taxon>Actinomycetota</taxon>
        <taxon>Actinomycetes</taxon>
        <taxon>Micrococcales</taxon>
        <taxon>Brevibacteriaceae</taxon>
        <taxon>Brevibacterium</taxon>
    </lineage>
</organism>
<evidence type="ECO:0008006" key="5">
    <source>
        <dbReference type="Google" id="ProtNLM"/>
    </source>
</evidence>
<evidence type="ECO:0000313" key="3">
    <source>
        <dbReference type="EMBL" id="GAA2087074.1"/>
    </source>
</evidence>
<keyword evidence="2" id="KW-0472">Membrane</keyword>
<proteinExistence type="predicted"/>
<feature type="region of interest" description="Disordered" evidence="1">
    <location>
        <begin position="1"/>
        <end position="80"/>
    </location>
</feature>
<feature type="transmembrane region" description="Helical" evidence="2">
    <location>
        <begin position="299"/>
        <end position="322"/>
    </location>
</feature>
<keyword evidence="2" id="KW-0812">Transmembrane</keyword>
<evidence type="ECO:0000256" key="2">
    <source>
        <dbReference type="SAM" id="Phobius"/>
    </source>
</evidence>
<name>A0ABP5HWL7_9MICO</name>
<feature type="compositionally biased region" description="Acidic residues" evidence="1">
    <location>
        <begin position="59"/>
        <end position="70"/>
    </location>
</feature>
<dbReference type="Pfam" id="PF07314">
    <property type="entry name" value="Lit"/>
    <property type="match status" value="1"/>
</dbReference>
<sequence>MTPDDPHEPEDLLSRRLSSQPEGDEPTAAQLAAPAEDDAAPERADDGTEAAETAGSGTELEDTQVFDPFDEPGAGSKPALISEEEWALIGAGTAAGAPTVASQTPAAAETTASETTRTETASAQTAPAKPTRAERRAAKRAAKLDADREEAAAFAADAGAEDRRRNPLDIVGAVWIALSLPFIIAALAVRVVASGTFLKWTYFWRPGFPEDQYGFTAEDRLHYGSYTVDYLYNLDSARYLGDVVTPDGVPVFTAGELAHMADVKALIGLLTLIAIIAAIGTILLGLYKCRAGGSGMRGSLRAGAILTVALFAVLGVLGALGWDRFFTGFHEVFFAEGTWTFYLDDSLIRLFPPQFWVDAGVGAGVIALVLCAFAFGISFVGRSRRRART</sequence>
<reference evidence="4" key="1">
    <citation type="journal article" date="2019" name="Int. J. Syst. Evol. Microbiol.">
        <title>The Global Catalogue of Microorganisms (GCM) 10K type strain sequencing project: providing services to taxonomists for standard genome sequencing and annotation.</title>
        <authorList>
            <consortium name="The Broad Institute Genomics Platform"/>
            <consortium name="The Broad Institute Genome Sequencing Center for Infectious Disease"/>
            <person name="Wu L."/>
            <person name="Ma J."/>
        </authorList>
    </citation>
    <scope>NUCLEOTIDE SEQUENCE [LARGE SCALE GENOMIC DNA]</scope>
    <source>
        <strain evidence="4">JCM 15900</strain>
    </source>
</reference>
<feature type="compositionally biased region" description="Basic and acidic residues" evidence="1">
    <location>
        <begin position="1"/>
        <end position="14"/>
    </location>
</feature>
<dbReference type="Proteomes" id="UP001500984">
    <property type="component" value="Unassembled WGS sequence"/>
</dbReference>
<dbReference type="NCBIfam" id="TIGR01906">
    <property type="entry name" value="integ_TIGR01906"/>
    <property type="match status" value="1"/>
</dbReference>
<dbReference type="InterPro" id="IPR010178">
    <property type="entry name" value="Lit"/>
</dbReference>
<dbReference type="RefSeq" id="WP_344334387.1">
    <property type="nucleotide sequence ID" value="NZ_BAAAPZ010000001.1"/>
</dbReference>
<feature type="compositionally biased region" description="Basic and acidic residues" evidence="1">
    <location>
        <begin position="131"/>
        <end position="144"/>
    </location>
</feature>
<feature type="region of interest" description="Disordered" evidence="1">
    <location>
        <begin position="96"/>
        <end position="144"/>
    </location>
</feature>